<dbReference type="InterPro" id="IPR038305">
    <property type="entry name" value="HeLo_sf"/>
</dbReference>
<accession>A0A9P9AK46</accession>
<dbReference type="EMBL" id="JAGPYM010000026">
    <property type="protein sequence ID" value="KAH6880342.1"/>
    <property type="molecule type" value="Genomic_DNA"/>
</dbReference>
<evidence type="ECO:0000313" key="3">
    <source>
        <dbReference type="EMBL" id="KAH6880342.1"/>
    </source>
</evidence>
<dbReference type="Pfam" id="PF11558">
    <property type="entry name" value="HET-s_218-289"/>
    <property type="match status" value="1"/>
</dbReference>
<evidence type="ECO:0000259" key="1">
    <source>
        <dbReference type="Pfam" id="PF11558"/>
    </source>
</evidence>
<comment type="caution">
    <text evidence="3">The sequence shown here is derived from an EMBL/GenBank/DDBJ whole genome shotgun (WGS) entry which is preliminary data.</text>
</comment>
<dbReference type="InterPro" id="IPR021084">
    <property type="entry name" value="Het-s_prion_dom"/>
</dbReference>
<gene>
    <name evidence="3" type="ORF">B0T10DRAFT_581560</name>
</gene>
<proteinExistence type="predicted"/>
<name>A0A9P9AK46_9HYPO</name>
<evidence type="ECO:0008006" key="5">
    <source>
        <dbReference type="Google" id="ProtNLM"/>
    </source>
</evidence>
<feature type="domain" description="Prion-inhibition and propagation HeLo" evidence="2">
    <location>
        <begin position="7"/>
        <end position="160"/>
    </location>
</feature>
<evidence type="ECO:0000313" key="4">
    <source>
        <dbReference type="Proteomes" id="UP000777438"/>
    </source>
</evidence>
<dbReference type="Proteomes" id="UP000777438">
    <property type="component" value="Unassembled WGS sequence"/>
</dbReference>
<dbReference type="Gene3D" id="1.20.120.1020">
    <property type="entry name" value="Prion-inhibition and propagation, HeLo domain"/>
    <property type="match status" value="1"/>
</dbReference>
<reference evidence="3 4" key="1">
    <citation type="journal article" date="2021" name="Nat. Commun.">
        <title>Genetic determinants of endophytism in the Arabidopsis root mycobiome.</title>
        <authorList>
            <person name="Mesny F."/>
            <person name="Miyauchi S."/>
            <person name="Thiergart T."/>
            <person name="Pickel B."/>
            <person name="Atanasova L."/>
            <person name="Karlsson M."/>
            <person name="Huettel B."/>
            <person name="Barry K.W."/>
            <person name="Haridas S."/>
            <person name="Chen C."/>
            <person name="Bauer D."/>
            <person name="Andreopoulos W."/>
            <person name="Pangilinan J."/>
            <person name="LaButti K."/>
            <person name="Riley R."/>
            <person name="Lipzen A."/>
            <person name="Clum A."/>
            <person name="Drula E."/>
            <person name="Henrissat B."/>
            <person name="Kohler A."/>
            <person name="Grigoriev I.V."/>
            <person name="Martin F.M."/>
            <person name="Hacquard S."/>
        </authorList>
    </citation>
    <scope>NUCLEOTIDE SEQUENCE [LARGE SCALE GENOMIC DNA]</scope>
    <source>
        <strain evidence="3 4">MPI-CAGE-CH-0241</strain>
    </source>
</reference>
<protein>
    <recommendedName>
        <fullName evidence="5">Prion-inhibition and propagation HeLo domain-containing protein</fullName>
    </recommendedName>
</protein>
<dbReference type="AlphaFoldDB" id="A0A9P9AK46"/>
<keyword evidence="4" id="KW-1185">Reference proteome</keyword>
<organism evidence="3 4">
    <name type="scientific">Thelonectria olida</name>
    <dbReference type="NCBI Taxonomy" id="1576542"/>
    <lineage>
        <taxon>Eukaryota</taxon>
        <taxon>Fungi</taxon>
        <taxon>Dikarya</taxon>
        <taxon>Ascomycota</taxon>
        <taxon>Pezizomycotina</taxon>
        <taxon>Sordariomycetes</taxon>
        <taxon>Hypocreomycetidae</taxon>
        <taxon>Hypocreales</taxon>
        <taxon>Nectriaceae</taxon>
        <taxon>Thelonectria</taxon>
    </lineage>
</organism>
<dbReference type="InterPro" id="IPR029498">
    <property type="entry name" value="HeLo_dom"/>
</dbReference>
<feature type="domain" description="Het-s prion-forming" evidence="1">
    <location>
        <begin position="169"/>
        <end position="232"/>
    </location>
</feature>
<evidence type="ECO:0000259" key="2">
    <source>
        <dbReference type="Pfam" id="PF14479"/>
    </source>
</evidence>
<dbReference type="Pfam" id="PF14479">
    <property type="entry name" value="HeLo"/>
    <property type="match status" value="1"/>
</dbReference>
<dbReference type="OrthoDB" id="20872at2759"/>
<sequence>MAEMFETVAGALGLAALLDQGVECFKYIQLGRHFARDFDWDEAVDINNARLTTEAPGDKEVQLARAILEKMSVLFQSMQNSSKRYELNASVEDLVCIQHQEPQSRAEADEVHQKTTWVLYDGQNFENLIDQFTNVTDELEKLFPAEKAKRRQIVETMIEDLFCEAIAEKVRLIGVKNHVQHIVSEDEAIVRLGNDWGNDAWSSGISVMDRTVKEAGYVFTKGSSVVYIRNRYAE</sequence>